<comment type="caution">
    <text evidence="3">The sequence shown here is derived from an EMBL/GenBank/DDBJ whole genome shotgun (WGS) entry which is preliminary data.</text>
</comment>
<accession>W1Q640</accession>
<organism evidence="3 4">
    <name type="scientific">Abiotrophia defectiva ATCC 49176</name>
    <dbReference type="NCBI Taxonomy" id="592010"/>
    <lineage>
        <taxon>Bacteria</taxon>
        <taxon>Bacillati</taxon>
        <taxon>Bacillota</taxon>
        <taxon>Bacilli</taxon>
        <taxon>Lactobacillales</taxon>
        <taxon>Aerococcaceae</taxon>
        <taxon>Abiotrophia</taxon>
    </lineage>
</organism>
<dbReference type="OrthoDB" id="2138987at2"/>
<protein>
    <submittedName>
        <fullName evidence="3">Uncharacterized protein</fullName>
    </submittedName>
</protein>
<proteinExistence type="predicted"/>
<evidence type="ECO:0000256" key="2">
    <source>
        <dbReference type="SAM" id="MobiDB-lite"/>
    </source>
</evidence>
<dbReference type="eggNOG" id="ENOG50342DW">
    <property type="taxonomic scope" value="Bacteria"/>
</dbReference>
<gene>
    <name evidence="3" type="ORF">GCWU000182_001098</name>
</gene>
<name>W1Q640_ABIDE</name>
<feature type="compositionally biased region" description="Polar residues" evidence="2">
    <location>
        <begin position="225"/>
        <end position="239"/>
    </location>
</feature>
<evidence type="ECO:0000313" key="4">
    <source>
        <dbReference type="Proteomes" id="UP000019050"/>
    </source>
</evidence>
<dbReference type="InterPro" id="IPR007793">
    <property type="entry name" value="DivIVA_fam"/>
</dbReference>
<dbReference type="Pfam" id="PF05103">
    <property type="entry name" value="DivIVA"/>
    <property type="match status" value="1"/>
</dbReference>
<evidence type="ECO:0000256" key="1">
    <source>
        <dbReference type="SAM" id="Coils"/>
    </source>
</evidence>
<reference evidence="3" key="1">
    <citation type="submission" date="2013-06" db="EMBL/GenBank/DDBJ databases">
        <authorList>
            <person name="Weinstock G."/>
            <person name="Sodergren E."/>
            <person name="Clifton S."/>
            <person name="Fulton L."/>
            <person name="Fulton B."/>
            <person name="Courtney L."/>
            <person name="Fronick C."/>
            <person name="Harrison M."/>
            <person name="Strong C."/>
            <person name="Farmer C."/>
            <person name="Delahaunty K."/>
            <person name="Markovic C."/>
            <person name="Hall O."/>
            <person name="Minx P."/>
            <person name="Tomlinson C."/>
            <person name="Mitreva M."/>
            <person name="Nelson J."/>
            <person name="Hou S."/>
            <person name="Wollam A."/>
            <person name="Pepin K.H."/>
            <person name="Johnson M."/>
            <person name="Bhonagiri V."/>
            <person name="Nash W.E."/>
            <person name="Warren W."/>
            <person name="Chinwalla A."/>
            <person name="Mardis E.R."/>
            <person name="Wilson R.K."/>
        </authorList>
    </citation>
    <scope>NUCLEOTIDE SEQUENCE [LARGE SCALE GENOMIC DNA]</scope>
    <source>
        <strain evidence="3">ATCC 49176</strain>
    </source>
</reference>
<dbReference type="EMBL" id="ACIN03000007">
    <property type="protein sequence ID" value="ESK65624.1"/>
    <property type="molecule type" value="Genomic_DNA"/>
</dbReference>
<keyword evidence="4" id="KW-1185">Reference proteome</keyword>
<feature type="coiled-coil region" evidence="1">
    <location>
        <begin position="38"/>
        <end position="122"/>
    </location>
</feature>
<dbReference type="HOGENOM" id="CLU_080908_0_0_9"/>
<dbReference type="STRING" id="592010.GCWU000182_001098"/>
<evidence type="ECO:0000313" key="3">
    <source>
        <dbReference type="EMBL" id="ESK65624.1"/>
    </source>
</evidence>
<dbReference type="AlphaFoldDB" id="W1Q640"/>
<dbReference type="Proteomes" id="UP000019050">
    <property type="component" value="Unassembled WGS sequence"/>
</dbReference>
<feature type="region of interest" description="Disordered" evidence="2">
    <location>
        <begin position="224"/>
        <end position="299"/>
    </location>
</feature>
<sequence>MPRRRFFDKLIGTVRMSRKVTHMSQVTHIGLSFFGYNRSQVERVIESKDQRISELEKQVADIQAQVTKLQADMVKYQDMEQALKDGIVDARRTGNQIVQESTEEAQRLVDQTNQQVVQYKEEFAAYSHDLVEGGAQLKDQLNEMKAQMMTILSQYEAILKDTDFDALYPEKEVNRFNIQLQEYVADDGFSLKGREDLSHLLQDGSLTEEEKQELKKLIQEVMTVEPNQEAPQSNASSSSAKDKQDQEDDASSQFQAVKKVVGSDQVYEEAPVGEESSSPVSDADRKLVPFKPKHKKKRS</sequence>
<keyword evidence="1" id="KW-0175">Coiled coil</keyword>